<comment type="caution">
    <text evidence="2">The sequence shown here is derived from an EMBL/GenBank/DDBJ whole genome shotgun (WGS) entry which is preliminary data.</text>
</comment>
<protein>
    <submittedName>
        <fullName evidence="2">Uncharacterized protein</fullName>
    </submittedName>
</protein>
<dbReference type="PANTHER" id="PTHR31115:SF2">
    <property type="entry name" value="OS05G0107300 PROTEIN"/>
    <property type="match status" value="1"/>
</dbReference>
<dbReference type="PANTHER" id="PTHR31115">
    <property type="entry name" value="OS05G0107300 PROTEIN"/>
    <property type="match status" value="1"/>
</dbReference>
<feature type="region of interest" description="Disordered" evidence="1">
    <location>
        <begin position="614"/>
        <end position="698"/>
    </location>
</feature>
<organism evidence="2 3">
    <name type="scientific">Lactuca virosa</name>
    <dbReference type="NCBI Taxonomy" id="75947"/>
    <lineage>
        <taxon>Eukaryota</taxon>
        <taxon>Viridiplantae</taxon>
        <taxon>Streptophyta</taxon>
        <taxon>Embryophyta</taxon>
        <taxon>Tracheophyta</taxon>
        <taxon>Spermatophyta</taxon>
        <taxon>Magnoliopsida</taxon>
        <taxon>eudicotyledons</taxon>
        <taxon>Gunneridae</taxon>
        <taxon>Pentapetalae</taxon>
        <taxon>asterids</taxon>
        <taxon>campanulids</taxon>
        <taxon>Asterales</taxon>
        <taxon>Asteraceae</taxon>
        <taxon>Cichorioideae</taxon>
        <taxon>Cichorieae</taxon>
        <taxon>Lactucinae</taxon>
        <taxon>Lactuca</taxon>
    </lineage>
</organism>
<dbReference type="AlphaFoldDB" id="A0AAU9N3A4"/>
<feature type="compositionally biased region" description="Low complexity" evidence="1">
    <location>
        <begin position="651"/>
        <end position="672"/>
    </location>
</feature>
<gene>
    <name evidence="2" type="ORF">LVIROSA_LOCUS17583</name>
</gene>
<keyword evidence="3" id="KW-1185">Reference proteome</keyword>
<dbReference type="Proteomes" id="UP001157418">
    <property type="component" value="Unassembled WGS sequence"/>
</dbReference>
<evidence type="ECO:0000313" key="3">
    <source>
        <dbReference type="Proteomes" id="UP001157418"/>
    </source>
</evidence>
<evidence type="ECO:0000256" key="1">
    <source>
        <dbReference type="SAM" id="MobiDB-lite"/>
    </source>
</evidence>
<name>A0AAU9N3A4_9ASTR</name>
<accession>A0AAU9N3A4</accession>
<reference evidence="2 3" key="1">
    <citation type="submission" date="2022-01" db="EMBL/GenBank/DDBJ databases">
        <authorList>
            <person name="Xiong W."/>
            <person name="Schranz E."/>
        </authorList>
    </citation>
    <scope>NUCLEOTIDE SEQUENCE [LARGE SCALE GENOMIC DNA]</scope>
</reference>
<evidence type="ECO:0000313" key="2">
    <source>
        <dbReference type="EMBL" id="CAH1430834.1"/>
    </source>
</evidence>
<feature type="compositionally biased region" description="Polar residues" evidence="1">
    <location>
        <begin position="370"/>
        <end position="382"/>
    </location>
</feature>
<dbReference type="EMBL" id="CAKMRJ010003334">
    <property type="protein sequence ID" value="CAH1430834.1"/>
    <property type="molecule type" value="Genomic_DNA"/>
</dbReference>
<proteinExistence type="predicted"/>
<feature type="region of interest" description="Disordered" evidence="1">
    <location>
        <begin position="366"/>
        <end position="390"/>
    </location>
</feature>
<feature type="compositionally biased region" description="Polar residues" evidence="1">
    <location>
        <begin position="229"/>
        <end position="255"/>
    </location>
</feature>
<sequence>MEERLVKLDNYTEAVTSKKQQRSELKFNGRTDALNMKITTRMKSVNERVEDRPKNICLSKRARTSVSEFQAECQINGLKKKPVAMAKDVNFLKDSDRESDQFEKIRRLAAVEEGWDKKIKRKRSIGTILSRPIDSDEVPKRATHNRVIDERGVQQYDALISRSNNCDDSYTTCPSPLTKKKALRTTQIGWETAMAKERLTLQESDNNHKPSLSQWVGQRPPKLPRTRRSNSNLVSPVSNQDDCSPSNGPHRNATNGSLKLILKLDTLQTEVEESVGGERPTKGKMGNNEADGFHVQDIGPCATLARKNKAFINEESVLRKGRSARGLLISRCSKSPMGNELDKAGCKKNDSKSGCRLKRLSEYKGLSSDAPLQNSSSAYSTGESDDDQENMLSAASHAHIASSCSRPFLKKVGSSFTPISSEEKSLLSQQLGLDALPSEERKTRTPHQQTESLLKKHDMVDERSNGHTPFYQRVLSALIIEDGNEIDGLEEWDSKNIQIQNSFSDTYRLNDSEPRKKARVENSCGQSLGLTKKSFTEDEMLGGTSNSKFHGCEYEEMSLDDKLLLELQCIGLCPDTLPGLEENEDEMIPHDENEADEDLAINKAKISNRGKSKKLLLNNISGGTRGKRSARAATKPPRAPKPKPSQKTNLPPTHVNKHTTTPPHHHPTQPSTSQSANNNKRRDIGSEENDVTTPVEDLVRIDDELGDLSSLLTFDEEDPQVDMDFAAGLAVPDDDLTGLCIF</sequence>
<feature type="region of interest" description="Disordered" evidence="1">
    <location>
        <begin position="271"/>
        <end position="292"/>
    </location>
</feature>
<feature type="region of interest" description="Disordered" evidence="1">
    <location>
        <begin position="202"/>
        <end position="255"/>
    </location>
</feature>